<keyword evidence="1" id="KW-1133">Transmembrane helix</keyword>
<gene>
    <name evidence="3" type="ORF">NPIL_442991</name>
</gene>
<evidence type="ECO:0000313" key="3">
    <source>
        <dbReference type="EMBL" id="GFT25805.1"/>
    </source>
</evidence>
<reference evidence="3" key="1">
    <citation type="submission" date="2020-08" db="EMBL/GenBank/DDBJ databases">
        <title>Multicomponent nature underlies the extraordinary mechanical properties of spider dragline silk.</title>
        <authorList>
            <person name="Kono N."/>
            <person name="Nakamura H."/>
            <person name="Mori M."/>
            <person name="Yoshida Y."/>
            <person name="Ohtoshi R."/>
            <person name="Malay A.D."/>
            <person name="Moran D.A.P."/>
            <person name="Tomita M."/>
            <person name="Numata K."/>
            <person name="Arakawa K."/>
        </authorList>
    </citation>
    <scope>NUCLEOTIDE SEQUENCE</scope>
</reference>
<sequence>MVKIFVLNHLSLAISFLWFFIPLLSAHLSCPDGSICPNGKQCCSISPNQFDCCDIWRFILGEIRVAGREHLLGVPSEFGRNHSIARCSRRTCKGTCCKDFCCEHRNAECCASPHQCCEVGYKCCGGGQWCCAWKTSCSSAFGYCISAAMSSKGVFSLSFKVFTVVFVHCSVSWYYFKL</sequence>
<keyword evidence="1" id="KW-0812">Transmembrane</keyword>
<feature type="chain" id="PRO_5036495681" description="Granulins domain-containing protein" evidence="2">
    <location>
        <begin position="27"/>
        <end position="178"/>
    </location>
</feature>
<keyword evidence="4" id="KW-1185">Reference proteome</keyword>
<name>A0A8X6NQK3_NEPPI</name>
<protein>
    <recommendedName>
        <fullName evidence="5">Granulins domain-containing protein</fullName>
    </recommendedName>
</protein>
<organism evidence="3 4">
    <name type="scientific">Nephila pilipes</name>
    <name type="common">Giant wood spider</name>
    <name type="synonym">Nephila maculata</name>
    <dbReference type="NCBI Taxonomy" id="299642"/>
    <lineage>
        <taxon>Eukaryota</taxon>
        <taxon>Metazoa</taxon>
        <taxon>Ecdysozoa</taxon>
        <taxon>Arthropoda</taxon>
        <taxon>Chelicerata</taxon>
        <taxon>Arachnida</taxon>
        <taxon>Araneae</taxon>
        <taxon>Araneomorphae</taxon>
        <taxon>Entelegynae</taxon>
        <taxon>Araneoidea</taxon>
        <taxon>Nephilidae</taxon>
        <taxon>Nephila</taxon>
    </lineage>
</organism>
<feature type="transmembrane region" description="Helical" evidence="1">
    <location>
        <begin position="154"/>
        <end position="176"/>
    </location>
</feature>
<dbReference type="OrthoDB" id="6412091at2759"/>
<evidence type="ECO:0008006" key="5">
    <source>
        <dbReference type="Google" id="ProtNLM"/>
    </source>
</evidence>
<dbReference type="AlphaFoldDB" id="A0A8X6NQK3"/>
<keyword evidence="2" id="KW-0732">Signal</keyword>
<evidence type="ECO:0000256" key="2">
    <source>
        <dbReference type="SAM" id="SignalP"/>
    </source>
</evidence>
<feature type="signal peptide" evidence="2">
    <location>
        <begin position="1"/>
        <end position="26"/>
    </location>
</feature>
<evidence type="ECO:0000313" key="4">
    <source>
        <dbReference type="Proteomes" id="UP000887013"/>
    </source>
</evidence>
<keyword evidence="1" id="KW-0472">Membrane</keyword>
<dbReference type="EMBL" id="BMAW01011833">
    <property type="protein sequence ID" value="GFT25805.1"/>
    <property type="molecule type" value="Genomic_DNA"/>
</dbReference>
<accession>A0A8X6NQK3</accession>
<evidence type="ECO:0000256" key="1">
    <source>
        <dbReference type="SAM" id="Phobius"/>
    </source>
</evidence>
<dbReference type="Proteomes" id="UP000887013">
    <property type="component" value="Unassembled WGS sequence"/>
</dbReference>
<proteinExistence type="predicted"/>
<comment type="caution">
    <text evidence="3">The sequence shown here is derived from an EMBL/GenBank/DDBJ whole genome shotgun (WGS) entry which is preliminary data.</text>
</comment>